<proteinExistence type="predicted"/>
<dbReference type="AlphaFoldDB" id="A0A095C037"/>
<sequence length="62" mass="7510">MKHINIYPNYQNNDKNYLIIFCKKYSSMKITELKYTIERMNDLWSHSSGKLYVGMFQPKQLT</sequence>
<evidence type="ECO:0000313" key="1">
    <source>
        <dbReference type="EMBL" id="KGB34863.1"/>
    </source>
</evidence>
<gene>
    <name evidence="1" type="ORF">MS3_03098</name>
</gene>
<organism evidence="1">
    <name type="scientific">Schistosoma haematobium</name>
    <name type="common">Blood fluke</name>
    <dbReference type="NCBI Taxonomy" id="6185"/>
    <lineage>
        <taxon>Eukaryota</taxon>
        <taxon>Metazoa</taxon>
        <taxon>Spiralia</taxon>
        <taxon>Lophotrochozoa</taxon>
        <taxon>Platyhelminthes</taxon>
        <taxon>Trematoda</taxon>
        <taxon>Digenea</taxon>
        <taxon>Strigeidida</taxon>
        <taxon>Schistosomatoidea</taxon>
        <taxon>Schistosomatidae</taxon>
        <taxon>Schistosoma</taxon>
    </lineage>
</organism>
<protein>
    <submittedName>
        <fullName evidence="1">Uncharacterized protein</fullName>
    </submittedName>
</protein>
<dbReference type="EMBL" id="KL250639">
    <property type="protein sequence ID" value="KGB34863.1"/>
    <property type="molecule type" value="Genomic_DNA"/>
</dbReference>
<name>A0A095C037_SCHHA</name>
<reference evidence="1" key="1">
    <citation type="journal article" date="2012" name="Nat. Genet.">
        <title>Whole-genome sequence of Schistosoma haematobium.</title>
        <authorList>
            <person name="Young N.D."/>
            <person name="Jex A.R."/>
            <person name="Li B."/>
            <person name="Liu S."/>
            <person name="Yang L."/>
            <person name="Xiong Z."/>
            <person name="Li Y."/>
            <person name="Cantacessi C."/>
            <person name="Hall R.S."/>
            <person name="Xu X."/>
            <person name="Chen F."/>
            <person name="Wu X."/>
            <person name="Zerlotini A."/>
            <person name="Oliveira G."/>
            <person name="Hofmann A."/>
            <person name="Zhang G."/>
            <person name="Fang X."/>
            <person name="Kang Y."/>
            <person name="Campbell B.E."/>
            <person name="Loukas A."/>
            <person name="Ranganathan S."/>
            <person name="Rollinson D."/>
            <person name="Rinaldi G."/>
            <person name="Brindley P.J."/>
            <person name="Yang H."/>
            <person name="Wang J."/>
            <person name="Wang J."/>
            <person name="Gasser R.B."/>
        </authorList>
    </citation>
    <scope>NUCLEOTIDE SEQUENCE [LARGE SCALE GENOMIC DNA]</scope>
</reference>
<accession>A0A095C037</accession>